<dbReference type="GO" id="GO:0051537">
    <property type="term" value="F:2 iron, 2 sulfur cluster binding"/>
    <property type="evidence" value="ECO:0007669"/>
    <property type="project" value="UniProtKB-KW"/>
</dbReference>
<comment type="cofactor">
    <cofactor evidence="2">
        <name>[4Fe-4S] cluster</name>
        <dbReference type="ChEBI" id="CHEBI:49883"/>
    </cofactor>
</comment>
<dbReference type="Gene3D" id="1.10.10.1100">
    <property type="entry name" value="BFD-like [2Fe-2S]-binding domain"/>
    <property type="match status" value="1"/>
</dbReference>
<evidence type="ECO:0000313" key="17">
    <source>
        <dbReference type="EMBL" id="BAF86677.1"/>
    </source>
</evidence>
<dbReference type="GO" id="GO:0016491">
    <property type="term" value="F:oxidoreductase activity"/>
    <property type="evidence" value="ECO:0007669"/>
    <property type="project" value="UniProtKB-KW"/>
</dbReference>
<comment type="cofactor">
    <cofactor evidence="3">
        <name>FAD</name>
        <dbReference type="ChEBI" id="CHEBI:57692"/>
    </cofactor>
</comment>
<dbReference type="KEGG" id="azc:AZC_0679"/>
<evidence type="ECO:0000256" key="13">
    <source>
        <dbReference type="ARBA" id="ARBA00023014"/>
    </source>
</evidence>
<organism evidence="17 18">
    <name type="scientific">Azorhizobium caulinodans (strain ATCC 43989 / DSM 5975 / JCM 20966 / LMG 6465 / NBRC 14845 / NCIMB 13405 / ORS 571)</name>
    <dbReference type="NCBI Taxonomy" id="438753"/>
    <lineage>
        <taxon>Bacteria</taxon>
        <taxon>Pseudomonadati</taxon>
        <taxon>Pseudomonadota</taxon>
        <taxon>Alphaproteobacteria</taxon>
        <taxon>Hyphomicrobiales</taxon>
        <taxon>Xanthobacteraceae</taxon>
        <taxon>Azorhizobium</taxon>
    </lineage>
</organism>
<dbReference type="InterPro" id="IPR050123">
    <property type="entry name" value="Prok_molybdopt-oxidoreductase"/>
</dbReference>
<dbReference type="FunFam" id="1.10.10.1100:FF:000002">
    <property type="entry name" value="Nitrite reductase large subunit"/>
    <property type="match status" value="1"/>
</dbReference>
<dbReference type="PANTHER" id="PTHR43105:SF9">
    <property type="entry name" value="NADPH-FE(3+) OXIDOREDUCTASE SUBUNIT ALPHA"/>
    <property type="match status" value="1"/>
</dbReference>
<keyword evidence="5" id="KW-0004">4Fe-4S</keyword>
<evidence type="ECO:0000256" key="14">
    <source>
        <dbReference type="ARBA" id="ARBA00023063"/>
    </source>
</evidence>
<dbReference type="Gene3D" id="2.20.25.90">
    <property type="entry name" value="ADC-like domains"/>
    <property type="match status" value="1"/>
</dbReference>
<keyword evidence="11" id="KW-0560">Oxidoreductase</keyword>
<reference evidence="18" key="2">
    <citation type="submission" date="2007-04" db="EMBL/GenBank/DDBJ databases">
        <title>Complete genome sequence of the nitrogen-fixing bacterium Azorhizobium caulinodans ORS571.</title>
        <authorList>
            <person name="Lee K.B."/>
            <person name="Backer P.D."/>
            <person name="Aono T."/>
            <person name="Liu C.T."/>
            <person name="Suzuki S."/>
            <person name="Suzuki T."/>
            <person name="Kaneko T."/>
            <person name="Yamada M."/>
            <person name="Tabata S."/>
            <person name="Kupfer D.M."/>
            <person name="Najar F.Z."/>
            <person name="Wiley G.B."/>
            <person name="Roe B."/>
            <person name="Binnewies T."/>
            <person name="Ussery D."/>
            <person name="Vereecke D."/>
            <person name="Gevers D."/>
            <person name="Holsters M."/>
            <person name="Oyaizu H."/>
        </authorList>
    </citation>
    <scope>NUCLEOTIDE SEQUENCE [LARGE SCALE GENOMIC DNA]</scope>
    <source>
        <strain evidence="18">ATCC 43989 / DSM 5975 / JCM 20966 / LMG 6465 / NBRC 14845 / NCIMB 13405 / ORS 571</strain>
    </source>
</reference>
<dbReference type="EMBL" id="AP009384">
    <property type="protein sequence ID" value="BAF86677.1"/>
    <property type="molecule type" value="Genomic_DNA"/>
</dbReference>
<dbReference type="InterPro" id="IPR041957">
    <property type="entry name" value="CT_Nitrate-R-NapA-like"/>
</dbReference>
<evidence type="ECO:0000256" key="4">
    <source>
        <dbReference type="ARBA" id="ARBA00008747"/>
    </source>
</evidence>
<dbReference type="Pfam" id="PF00384">
    <property type="entry name" value="Molybdopterin"/>
    <property type="match status" value="1"/>
</dbReference>
<keyword evidence="7" id="KW-0285">Flavoprotein</keyword>
<dbReference type="InterPro" id="IPR006656">
    <property type="entry name" value="Mopterin_OxRdtase"/>
</dbReference>
<proteinExistence type="inferred from homology"/>
<dbReference type="Gene3D" id="3.40.50.740">
    <property type="match status" value="1"/>
</dbReference>
<dbReference type="GO" id="GO:0046872">
    <property type="term" value="F:metal ion binding"/>
    <property type="evidence" value="ECO:0007669"/>
    <property type="project" value="UniProtKB-KW"/>
</dbReference>
<dbReference type="eggNOG" id="COG0243">
    <property type="taxonomic scope" value="Bacteria"/>
</dbReference>
<dbReference type="SUPFAM" id="SSF50692">
    <property type="entry name" value="ADC-like"/>
    <property type="match status" value="1"/>
</dbReference>
<evidence type="ECO:0000256" key="1">
    <source>
        <dbReference type="ARBA" id="ARBA00001942"/>
    </source>
</evidence>
<dbReference type="Pfam" id="PF04324">
    <property type="entry name" value="Fer2_BFD"/>
    <property type="match status" value="1"/>
</dbReference>
<name>A8IPR5_AZOC5</name>
<evidence type="ECO:0000256" key="9">
    <source>
        <dbReference type="ARBA" id="ARBA00022723"/>
    </source>
</evidence>
<evidence type="ECO:0000256" key="10">
    <source>
        <dbReference type="ARBA" id="ARBA00022827"/>
    </source>
</evidence>
<keyword evidence="18" id="KW-1185">Reference proteome</keyword>
<dbReference type="RefSeq" id="WP_012169210.1">
    <property type="nucleotide sequence ID" value="NC_009937.1"/>
</dbReference>
<evidence type="ECO:0000256" key="3">
    <source>
        <dbReference type="ARBA" id="ARBA00001974"/>
    </source>
</evidence>
<sequence>MNAPLSSPQATSTTCPYCGVGCGVKATPDGLGGALIEGDAAHPANLGRLCSKGAALGETIGLETRLLHPMMREGAGDLRRVTWDSALDRVAEGFRRVLAEHGPQAVAFYLSGQLLTEDYYAANKLAKGFLGTANVDTNSRLCMASSVAGHKRAFGSDTVPGSYEDLEQADLIVLTGSNTAWCHPVLFRRMVAARQARGTKLVVIDPRRTATAEEADLFLPLAHGTDAALFSGLLVHLTDTGALDETFIAQHTEGFAETLSAARAETPDLAATARITGLAEADVARFFALFRATDRVVTCYSQGVNQSRRGTDKVNAILNCHLATGRIGREGMGPFSLTGQPNAMGGREVGGLANQLAAHMGFSPAEVDRVRRFWGAPHMAQAEGLKAVDMFAAMERGEIKALWVMGTNPAVSLPRADAARRAMAGLDLFVLSENVLGTDTAGCAPHVLLPAVAWGEKDGTVTNSERRISRQRPFLAPAGEAKPDWWVLAQVARRLGHGEAFDWRGPADIFREHAALSAFENNGTRDFDLSGLADLTDAAYETLAPVQWPVRTASDGPHGTERLFGTGGFFTASRRARFVTPAPVAPAPVAEDFPLLLNTGRIRDQWHTMTRTGLSPRLGSHISAPFVTVHPDDARAAGLTDGALAQVETAHGRAVLEVRLDDGQRPGTVFAPIHWSATNSSGGRVGALVHPLTDPVSGQPDLKATPARLAPVDAPARGVLLARSRVSPPPGLGFARARLEGGHGWRLAGSVDVAAWAAYAQALADDLGLADSFCDMADTAGGHYRAAAFTASGALAFALVLAPEAEVPAWDVWVQRLARGTLTEDDRRLVLSGRASDGAAACGPLVCACFGVPRGAIAQAIREGAHDAAAIGARLKAGTNCGSCLPELKALLVDMLAPA</sequence>
<dbReference type="Proteomes" id="UP000000270">
    <property type="component" value="Chromosome"/>
</dbReference>
<evidence type="ECO:0000256" key="12">
    <source>
        <dbReference type="ARBA" id="ARBA00023004"/>
    </source>
</evidence>
<comment type="similarity">
    <text evidence="4">Belongs to the prokaryotic molybdopterin-containing oxidoreductase family. NasA/NapA/NarB subfamily.</text>
</comment>
<dbReference type="STRING" id="438753.AZC_0679"/>
<keyword evidence="13" id="KW-0411">Iron-sulfur</keyword>
<dbReference type="GO" id="GO:0043546">
    <property type="term" value="F:molybdopterin cofactor binding"/>
    <property type="evidence" value="ECO:0007669"/>
    <property type="project" value="InterPro"/>
</dbReference>
<dbReference type="HOGENOM" id="CLU_000422_13_4_5"/>
<evidence type="ECO:0000256" key="15">
    <source>
        <dbReference type="ARBA" id="ARBA00034078"/>
    </source>
</evidence>
<evidence type="ECO:0000256" key="6">
    <source>
        <dbReference type="ARBA" id="ARBA00022505"/>
    </source>
</evidence>
<dbReference type="GO" id="GO:0051539">
    <property type="term" value="F:4 iron, 4 sulfur cluster binding"/>
    <property type="evidence" value="ECO:0007669"/>
    <property type="project" value="UniProtKB-KW"/>
</dbReference>
<reference evidence="17 18" key="3">
    <citation type="journal article" date="2008" name="BMC Genomics">
        <title>The genome of the versatile nitrogen fixer Azorhizobium caulinodans ORS571.</title>
        <authorList>
            <person name="Lee KB."/>
            <person name="Backer P.D."/>
            <person name="Aono T."/>
            <person name="Liu CT."/>
            <person name="Suzuki S."/>
            <person name="Suzuki T."/>
            <person name="Kaneko T."/>
            <person name="Yamada M."/>
            <person name="Tabata S."/>
            <person name="Kupfer D.M."/>
            <person name="Najar F.Z."/>
            <person name="Wiley G.B."/>
            <person name="Roe B."/>
            <person name="Binnewies T.T."/>
            <person name="Ussery D.W."/>
            <person name="D'Haeze W."/>
            <person name="Herder J.D."/>
            <person name="Gevers D."/>
            <person name="Vereecke D."/>
            <person name="Holsters M."/>
            <person name="Oyaizu H."/>
        </authorList>
    </citation>
    <scope>NUCLEOTIDE SEQUENCE [LARGE SCALE GENOMIC DNA]</scope>
    <source>
        <strain evidence="18">ATCC 43989 / DSM 5975 / JCM 20966 / LMG 6465 / NBRC 14845 / NCIMB 13405 / ORS 571</strain>
    </source>
</reference>
<accession>A8IPR5</accession>
<dbReference type="Gene3D" id="3.40.228.10">
    <property type="entry name" value="Dimethylsulfoxide Reductase, domain 2"/>
    <property type="match status" value="1"/>
</dbReference>
<keyword evidence="14" id="KW-0534">Nitrate assimilation</keyword>
<keyword evidence="6" id="KW-0500">Molybdenum</keyword>
<dbReference type="PROSITE" id="PS51669">
    <property type="entry name" value="4FE4S_MOW_BIS_MGD"/>
    <property type="match status" value="1"/>
</dbReference>
<protein>
    <submittedName>
        <fullName evidence="17">Nitrate reductase large subunit protein</fullName>
    </submittedName>
</protein>
<comment type="cofactor">
    <cofactor evidence="15">
        <name>[2Fe-2S] cluster</name>
        <dbReference type="ChEBI" id="CHEBI:190135"/>
    </cofactor>
</comment>
<evidence type="ECO:0000256" key="5">
    <source>
        <dbReference type="ARBA" id="ARBA00022485"/>
    </source>
</evidence>
<dbReference type="InterPro" id="IPR009010">
    <property type="entry name" value="Asp_de-COase-like_dom_sf"/>
</dbReference>
<dbReference type="CDD" id="cd02791">
    <property type="entry name" value="MopB_CT_Nitrate-R-NapA-like"/>
    <property type="match status" value="1"/>
</dbReference>
<reference evidence="17 18" key="6">
    <citation type="journal article" date="2011" name="Appl. Environ. Microbiol.">
        <title>Involvement of the azorhizobial chromosome partition gene (parA) in the onset of bacteroid differentiation during Sesbania rostrata stem nodule development.</title>
        <authorList>
            <person name="Liu CT."/>
            <person name="Lee KB."/>
            <person name="Wang YS."/>
            <person name="Peng MH."/>
            <person name="Lee KT."/>
            <person name="Suzuki S."/>
            <person name="Suzuki T."/>
            <person name="Oyaizu H."/>
        </authorList>
    </citation>
    <scope>NUCLEOTIDE SEQUENCE [LARGE SCALE GENOMIC DNA]</scope>
    <source>
        <strain evidence="18">ATCC 43989 / DSM 5975 / JCM 20966 / LMG 6465 / NBRC 14845 / NCIMB 13405 / ORS 571</strain>
    </source>
</reference>
<dbReference type="GO" id="GO:0016020">
    <property type="term" value="C:membrane"/>
    <property type="evidence" value="ECO:0007669"/>
    <property type="project" value="TreeGrafter"/>
</dbReference>
<gene>
    <name evidence="17" type="ordered locus">AZC_0679</name>
</gene>
<reference evidence="17 18" key="1">
    <citation type="journal article" date="2007" name="Appl. Environ. Microbiol.">
        <title>Rhizobial factors required for stem nodule maturation and maintenance in Sesbania rostrata-Azorhizobium caulinodans ORS571 symbiosis.</title>
        <authorList>
            <person name="Suzuki S."/>
            <person name="Aono T."/>
            <person name="Lee KB."/>
            <person name="Suzuki T."/>
            <person name="Liu CT."/>
            <person name="Miwa H."/>
            <person name="Wakao S."/>
            <person name="Iki T."/>
            <person name="Oyaizu H."/>
        </authorList>
    </citation>
    <scope>NUCLEOTIDE SEQUENCE [LARGE SCALE GENOMIC DNA]</scope>
    <source>
        <strain evidence="18">ATCC 43989 / DSM 5975 / JCM 20966 / LMG 6465 / NBRC 14845 / NCIMB 13405 / ORS 571</strain>
    </source>
</reference>
<dbReference type="PANTHER" id="PTHR43105">
    <property type="entry name" value="RESPIRATORY NITRATE REDUCTASE"/>
    <property type="match status" value="1"/>
</dbReference>
<dbReference type="Pfam" id="PF01568">
    <property type="entry name" value="Molydop_binding"/>
    <property type="match status" value="1"/>
</dbReference>
<dbReference type="SUPFAM" id="SSF53706">
    <property type="entry name" value="Formate dehydrogenase/DMSO reductase, domains 1-3"/>
    <property type="match status" value="1"/>
</dbReference>
<keyword evidence="9" id="KW-0479">Metal-binding</keyword>
<dbReference type="CDD" id="cd02754">
    <property type="entry name" value="MopB_Nitrate-R-NapA-like"/>
    <property type="match status" value="1"/>
</dbReference>
<evidence type="ECO:0000256" key="8">
    <source>
        <dbReference type="ARBA" id="ARBA00022714"/>
    </source>
</evidence>
<reference evidence="17 18" key="4">
    <citation type="journal article" date="2009" name="Appl. Environ. Microbiol.">
        <title>Comparative genome-wide transcriptional profiling of Azorhizobium caulinodans ORS571 grown under free-living and symbiotic conditions.</title>
        <authorList>
            <person name="Tsukada S."/>
            <person name="Aono T."/>
            <person name="Akiba N."/>
            <person name="Lee KB."/>
            <person name="Liu CT."/>
            <person name="Toyazaki H."/>
            <person name="Oyaizu H."/>
        </authorList>
    </citation>
    <scope>NUCLEOTIDE SEQUENCE [LARGE SCALE GENOMIC DNA]</scope>
    <source>
        <strain evidence="18">ATCC 43989 / DSM 5975 / JCM 20966 / LMG 6465 / NBRC 14845 / NCIMB 13405 / ORS 571</strain>
    </source>
</reference>
<comment type="cofactor">
    <cofactor evidence="1">
        <name>Mo-bis(molybdopterin guanine dinucleotide)</name>
        <dbReference type="ChEBI" id="CHEBI:60539"/>
    </cofactor>
</comment>
<dbReference type="InterPro" id="IPR007419">
    <property type="entry name" value="BFD-like_2Fe2S-bd_dom"/>
</dbReference>
<evidence type="ECO:0000256" key="2">
    <source>
        <dbReference type="ARBA" id="ARBA00001966"/>
    </source>
</evidence>
<dbReference type="Pfam" id="PF04879">
    <property type="entry name" value="Molybdop_Fe4S4"/>
    <property type="match status" value="1"/>
</dbReference>
<dbReference type="AlphaFoldDB" id="A8IPR5"/>
<evidence type="ECO:0000256" key="7">
    <source>
        <dbReference type="ARBA" id="ARBA00022630"/>
    </source>
</evidence>
<dbReference type="InterPro" id="IPR006657">
    <property type="entry name" value="MoPterin_dinucl-bd_dom"/>
</dbReference>
<dbReference type="SMART" id="SM00926">
    <property type="entry name" value="Molybdop_Fe4S4"/>
    <property type="match status" value="1"/>
</dbReference>
<evidence type="ECO:0000259" key="16">
    <source>
        <dbReference type="PROSITE" id="PS51669"/>
    </source>
</evidence>
<feature type="domain" description="4Fe-4S Mo/W bis-MGD-type" evidence="16">
    <location>
        <begin position="8"/>
        <end position="64"/>
    </location>
</feature>
<dbReference type="GO" id="GO:0045333">
    <property type="term" value="P:cellular respiration"/>
    <property type="evidence" value="ECO:0007669"/>
    <property type="project" value="UniProtKB-ARBA"/>
</dbReference>
<reference evidence="17 18" key="5">
    <citation type="journal article" date="2010" name="Appl. Environ. Microbiol.">
        <title>phrR-like gene praR of Azorhizobium caulinodans ORS571 is essential for symbiosis with Sesbania rostrata and is involved in expression of reb genes.</title>
        <authorList>
            <person name="Akiba N."/>
            <person name="Aono T."/>
            <person name="Toyazaki H."/>
            <person name="Sato S."/>
            <person name="Oyaizu H."/>
        </authorList>
    </citation>
    <scope>NUCLEOTIDE SEQUENCE [LARGE SCALE GENOMIC DNA]</scope>
    <source>
        <strain evidence="18">ATCC 43989 / DSM 5975 / JCM 20966 / LMG 6465 / NBRC 14845 / NCIMB 13405 / ORS 571</strain>
    </source>
</reference>
<dbReference type="InterPro" id="IPR041854">
    <property type="entry name" value="BFD-like_2Fe2S-bd_dom_sf"/>
</dbReference>
<dbReference type="eggNOG" id="COG1251">
    <property type="taxonomic scope" value="Bacteria"/>
</dbReference>
<dbReference type="GO" id="GO:1990204">
    <property type="term" value="C:oxidoreductase complex"/>
    <property type="evidence" value="ECO:0007669"/>
    <property type="project" value="UniProtKB-ARBA"/>
</dbReference>
<dbReference type="InterPro" id="IPR006963">
    <property type="entry name" value="Mopterin_OxRdtase_4Fe-4S_dom"/>
</dbReference>
<keyword evidence="12" id="KW-0408">Iron</keyword>
<dbReference type="GO" id="GO:0042128">
    <property type="term" value="P:nitrate assimilation"/>
    <property type="evidence" value="ECO:0007669"/>
    <property type="project" value="UniProtKB-KW"/>
</dbReference>
<evidence type="ECO:0000313" key="18">
    <source>
        <dbReference type="Proteomes" id="UP000000270"/>
    </source>
</evidence>
<keyword evidence="8" id="KW-0001">2Fe-2S</keyword>
<keyword evidence="10" id="KW-0274">FAD</keyword>
<dbReference type="Gene3D" id="2.40.40.20">
    <property type="match status" value="1"/>
</dbReference>
<evidence type="ECO:0000256" key="11">
    <source>
        <dbReference type="ARBA" id="ARBA00023002"/>
    </source>
</evidence>